<dbReference type="OrthoDB" id="5327321at2759"/>
<keyword evidence="2" id="KW-1185">Reference proteome</keyword>
<name>A0A8H4RN95_9HELO</name>
<evidence type="ECO:0000313" key="2">
    <source>
        <dbReference type="Proteomes" id="UP000566819"/>
    </source>
</evidence>
<dbReference type="Proteomes" id="UP000566819">
    <property type="component" value="Unassembled WGS sequence"/>
</dbReference>
<evidence type="ECO:0000313" key="1">
    <source>
        <dbReference type="EMBL" id="KAF4631869.1"/>
    </source>
</evidence>
<dbReference type="EMBL" id="JAAMPI010000402">
    <property type="protein sequence ID" value="KAF4631869.1"/>
    <property type="molecule type" value="Genomic_DNA"/>
</dbReference>
<sequence length="420" mass="45569">MLDFTFVILTIMPSKLYVLLLYISTLVPVLASGLAARTTSFSNSTATKAANSTGPAPSNCCFVVQDTVDIYWWQKYTTAAPFYKVVNVTSITTVVTPYHNTTVISYSTNVHLTNTTFQLMNQLSFNSASLLINDTPKPFQTNAGLNGSQTVTAAAFWVYSSVKIITAAAVTNSNGDAVCVITSIAPSTTVETFPPFTAATTTYPEDVEIRTYALFYISRGASTSNIFTISGINSNVEAYFGGYNISGVAGSTIAFVTGYRTDSAVTYTETDGSVTTFSAEAETLGPYSSLYAYSDGGTFAYNDSTATASAITFLTPYIYLPSHGAMATQPRDYNDVCYQAGGNENYGYVPQSVIDYMAKVPAISSQYPGIESCLPGGPSIIHKYFVLRQHPQFKQLEETSLQIPSLQSQQDWLHMNHRQR</sequence>
<gene>
    <name evidence="1" type="ORF">G7Y89_g6266</name>
</gene>
<protein>
    <submittedName>
        <fullName evidence="1">Uncharacterized protein</fullName>
    </submittedName>
</protein>
<proteinExistence type="predicted"/>
<organism evidence="1 2">
    <name type="scientific">Cudoniella acicularis</name>
    <dbReference type="NCBI Taxonomy" id="354080"/>
    <lineage>
        <taxon>Eukaryota</taxon>
        <taxon>Fungi</taxon>
        <taxon>Dikarya</taxon>
        <taxon>Ascomycota</taxon>
        <taxon>Pezizomycotina</taxon>
        <taxon>Leotiomycetes</taxon>
        <taxon>Helotiales</taxon>
        <taxon>Tricladiaceae</taxon>
        <taxon>Cudoniella</taxon>
    </lineage>
</organism>
<dbReference type="AlphaFoldDB" id="A0A8H4RN95"/>
<comment type="caution">
    <text evidence="1">The sequence shown here is derived from an EMBL/GenBank/DDBJ whole genome shotgun (WGS) entry which is preliminary data.</text>
</comment>
<accession>A0A8H4RN95</accession>
<reference evidence="1 2" key="1">
    <citation type="submission" date="2020-03" db="EMBL/GenBank/DDBJ databases">
        <title>Draft Genome Sequence of Cudoniella acicularis.</title>
        <authorList>
            <person name="Buettner E."/>
            <person name="Kellner H."/>
        </authorList>
    </citation>
    <scope>NUCLEOTIDE SEQUENCE [LARGE SCALE GENOMIC DNA]</scope>
    <source>
        <strain evidence="1 2">DSM 108380</strain>
    </source>
</reference>